<dbReference type="Gene3D" id="3.40.50.720">
    <property type="entry name" value="NAD(P)-binding Rossmann-like Domain"/>
    <property type="match status" value="1"/>
</dbReference>
<dbReference type="PANTHER" id="PTHR42760:SF133">
    <property type="entry name" value="3-OXOACYL-[ACYL-CARRIER-PROTEIN] REDUCTASE"/>
    <property type="match status" value="1"/>
</dbReference>
<name>A0A412KC24_BIFAD</name>
<comment type="caution">
    <text evidence="4">The sequence shown here is derived from an EMBL/GenBank/DDBJ whole genome shotgun (WGS) entry which is preliminary data.</text>
</comment>
<dbReference type="PRINTS" id="PR00081">
    <property type="entry name" value="GDHRDH"/>
</dbReference>
<dbReference type="InterPro" id="IPR036291">
    <property type="entry name" value="NAD(P)-bd_dom_sf"/>
</dbReference>
<dbReference type="EMBL" id="QRVT01000001">
    <property type="protein sequence ID" value="RGS66325.1"/>
    <property type="molecule type" value="Genomic_DNA"/>
</dbReference>
<proteinExistence type="inferred from homology"/>
<accession>A0A412KC24</accession>
<evidence type="ECO:0000256" key="1">
    <source>
        <dbReference type="ARBA" id="ARBA00006484"/>
    </source>
</evidence>
<evidence type="ECO:0000256" key="2">
    <source>
        <dbReference type="ARBA" id="ARBA00023002"/>
    </source>
</evidence>
<comment type="similarity">
    <text evidence="1">Belongs to the short-chain dehydrogenases/reductases (SDR) family.</text>
</comment>
<dbReference type="InterPro" id="IPR020904">
    <property type="entry name" value="Sc_DH/Rdtase_CS"/>
</dbReference>
<dbReference type="FunFam" id="3.40.50.720:FF:000173">
    <property type="entry name" value="3-oxoacyl-[acyl-carrier protein] reductase"/>
    <property type="match status" value="1"/>
</dbReference>
<dbReference type="InterPro" id="IPR002347">
    <property type="entry name" value="SDR_fam"/>
</dbReference>
<evidence type="ECO:0000256" key="3">
    <source>
        <dbReference type="SAM" id="MobiDB-lite"/>
    </source>
</evidence>
<dbReference type="PROSITE" id="PS00061">
    <property type="entry name" value="ADH_SHORT"/>
    <property type="match status" value="1"/>
</dbReference>
<dbReference type="PANTHER" id="PTHR42760">
    <property type="entry name" value="SHORT-CHAIN DEHYDROGENASES/REDUCTASES FAMILY MEMBER"/>
    <property type="match status" value="1"/>
</dbReference>
<reference evidence="4 5" key="1">
    <citation type="submission" date="2018-08" db="EMBL/GenBank/DDBJ databases">
        <title>A genome reference for cultivated species of the human gut microbiota.</title>
        <authorList>
            <person name="Zou Y."/>
            <person name="Xue W."/>
            <person name="Luo G."/>
        </authorList>
    </citation>
    <scope>NUCLEOTIDE SEQUENCE [LARGE SCALE GENOMIC DNA]</scope>
    <source>
        <strain evidence="4 5">AF21-27</strain>
    </source>
</reference>
<dbReference type="PRINTS" id="PR00080">
    <property type="entry name" value="SDRFAMILY"/>
</dbReference>
<protein>
    <submittedName>
        <fullName evidence="4">SDR family NAD(P)-dependent oxidoreductase</fullName>
    </submittedName>
</protein>
<dbReference type="AlphaFoldDB" id="A0A412KC24"/>
<organism evidence="4 5">
    <name type="scientific">Bifidobacterium adolescentis</name>
    <dbReference type="NCBI Taxonomy" id="1680"/>
    <lineage>
        <taxon>Bacteria</taxon>
        <taxon>Bacillati</taxon>
        <taxon>Actinomycetota</taxon>
        <taxon>Actinomycetes</taxon>
        <taxon>Bifidobacteriales</taxon>
        <taxon>Bifidobacteriaceae</taxon>
        <taxon>Bifidobacterium</taxon>
    </lineage>
</organism>
<dbReference type="Proteomes" id="UP000285462">
    <property type="component" value="Unassembled WGS sequence"/>
</dbReference>
<sequence length="330" mass="35372">MMLQRRDGEYGQPDRLFRLPAPKSGKPASLRVPCLSFRKKFVRALSLFPVSTLDCGAGKSAGGIVRKSIMKITGLDEERHGRRWNGQRALVTGAGQGIGRAVAQLLASKGVKVAVNDIVPERAENTVRLIADAGGEAFAAIGDIADPTVVEDLFRQLDERFGGIDILVNVAGIIIKDSLDDTDLERWNRILAVNLTADFLTIKQAVKRMRKQHYGRIVNVSSIAAKHGGGYLGGVAYASTKAGVAALTRGAAREYAPDGINVNAVMPGLTYTPMTAGMPDWKREAIEDSTLVKHGGQPYDIARAIVFLADPESGYIDGETLDVDGGTSLD</sequence>
<dbReference type="GO" id="GO:0048038">
    <property type="term" value="F:quinone binding"/>
    <property type="evidence" value="ECO:0007669"/>
    <property type="project" value="TreeGrafter"/>
</dbReference>
<dbReference type="CDD" id="cd05233">
    <property type="entry name" value="SDR_c"/>
    <property type="match status" value="1"/>
</dbReference>
<evidence type="ECO:0000313" key="4">
    <source>
        <dbReference type="EMBL" id="RGS66325.1"/>
    </source>
</evidence>
<dbReference type="GO" id="GO:0006633">
    <property type="term" value="P:fatty acid biosynthetic process"/>
    <property type="evidence" value="ECO:0007669"/>
    <property type="project" value="TreeGrafter"/>
</dbReference>
<gene>
    <name evidence="4" type="ORF">DWX79_04540</name>
</gene>
<keyword evidence="2" id="KW-0560">Oxidoreductase</keyword>
<feature type="region of interest" description="Disordered" evidence="3">
    <location>
        <begin position="1"/>
        <end position="26"/>
    </location>
</feature>
<dbReference type="Pfam" id="PF13561">
    <property type="entry name" value="adh_short_C2"/>
    <property type="match status" value="1"/>
</dbReference>
<dbReference type="SUPFAM" id="SSF51735">
    <property type="entry name" value="NAD(P)-binding Rossmann-fold domains"/>
    <property type="match status" value="1"/>
</dbReference>
<dbReference type="GO" id="GO:0016616">
    <property type="term" value="F:oxidoreductase activity, acting on the CH-OH group of donors, NAD or NADP as acceptor"/>
    <property type="evidence" value="ECO:0007669"/>
    <property type="project" value="TreeGrafter"/>
</dbReference>
<evidence type="ECO:0000313" key="5">
    <source>
        <dbReference type="Proteomes" id="UP000285462"/>
    </source>
</evidence>